<dbReference type="Pfam" id="PF00496">
    <property type="entry name" value="SBP_bac_5"/>
    <property type="match status" value="1"/>
</dbReference>
<dbReference type="SUPFAM" id="SSF53850">
    <property type="entry name" value="Periplasmic binding protein-like II"/>
    <property type="match status" value="1"/>
</dbReference>
<dbReference type="InterPro" id="IPR000914">
    <property type="entry name" value="SBP_5_dom"/>
</dbReference>
<dbReference type="InterPro" id="IPR030678">
    <property type="entry name" value="Peptide/Ni-bd"/>
</dbReference>
<protein>
    <recommendedName>
        <fullName evidence="5">Solute-binding protein family 5 domain-containing protein</fullName>
    </recommendedName>
</protein>
<feature type="domain" description="Solute-binding protein family 5" evidence="5">
    <location>
        <begin position="82"/>
        <end position="429"/>
    </location>
</feature>
<evidence type="ECO:0000313" key="6">
    <source>
        <dbReference type="EMBL" id="MQT18399.1"/>
    </source>
</evidence>
<name>A0A7C9KJY3_9SPHN</name>
<reference evidence="6 7" key="1">
    <citation type="submission" date="2019-09" db="EMBL/GenBank/DDBJ databases">
        <title>Polymorphobacter sp. isolated from a lake in China.</title>
        <authorList>
            <person name="Liu Z."/>
        </authorList>
    </citation>
    <scope>NUCLEOTIDE SEQUENCE [LARGE SCALE GENOMIC DNA]</scope>
    <source>
        <strain evidence="6 7">D40P</strain>
    </source>
</reference>
<evidence type="ECO:0000259" key="5">
    <source>
        <dbReference type="Pfam" id="PF00496"/>
    </source>
</evidence>
<dbReference type="Proteomes" id="UP000481327">
    <property type="component" value="Unassembled WGS sequence"/>
</dbReference>
<evidence type="ECO:0000256" key="2">
    <source>
        <dbReference type="ARBA" id="ARBA00005695"/>
    </source>
</evidence>
<keyword evidence="4" id="KW-0732">Signal</keyword>
<organism evidence="6 7">
    <name type="scientific">Sandarakinorhabdus fusca</name>
    <dbReference type="NCBI Taxonomy" id="1439888"/>
    <lineage>
        <taxon>Bacteria</taxon>
        <taxon>Pseudomonadati</taxon>
        <taxon>Pseudomonadota</taxon>
        <taxon>Alphaproteobacteria</taxon>
        <taxon>Sphingomonadales</taxon>
        <taxon>Sphingosinicellaceae</taxon>
        <taxon>Sandarakinorhabdus</taxon>
    </lineage>
</organism>
<evidence type="ECO:0000256" key="4">
    <source>
        <dbReference type="ARBA" id="ARBA00022729"/>
    </source>
</evidence>
<comment type="caution">
    <text evidence="6">The sequence shown here is derived from an EMBL/GenBank/DDBJ whole genome shotgun (WGS) entry which is preliminary data.</text>
</comment>
<dbReference type="GO" id="GO:0043190">
    <property type="term" value="C:ATP-binding cassette (ABC) transporter complex"/>
    <property type="evidence" value="ECO:0007669"/>
    <property type="project" value="InterPro"/>
</dbReference>
<dbReference type="Gene3D" id="3.40.190.10">
    <property type="entry name" value="Periplasmic binding protein-like II"/>
    <property type="match status" value="1"/>
</dbReference>
<sequence>MAATRARKLWFPTALPGYGWPMTGGKPMALAALLLASCTAPQDASRLTTTVIGTPWSGGLAARLEAEATQPTLIAHDGSGAVVPGLASSWRFVDDDRALILRLRPMKWSDGTTLTAGEVVAAFGRAAKRREPALDHAGVIGATPPGKLGVLAPISRVVEIRLTTPSPLLLGWLADPSLAVTRAGPAPTLADYRAAGPATRRTLTRRDGVASDAARPATIVIASDPDPVAAIASFSRGTTDIVIGDGLAGLGEARTVARPQTLQVDALWGVYGYVANGLKGPLSDPRLRLALDLATDRQALAARVGLAAMAPVDGLLPASLRATPAAPPVLDMAGRRLLARQLLMADPLLGVGTRPPLRLTLLLPPGHDHRVIAEQVAADWQALGITLVISQADAATIADKVRRGQFDLALTEASLAVPDAAALLARWRCGAGPSCNEAADALFAAARAAPPADRPALLAAAEAKWMEGPPMIPLLTPLRWALVSPRVDGWSANHAGSHPLARLAVSARR</sequence>
<dbReference type="RefSeq" id="WP_152578867.1">
    <property type="nucleotide sequence ID" value="NZ_JAATJI010000001.1"/>
</dbReference>
<gene>
    <name evidence="6" type="ORF">F3168_14180</name>
</gene>
<proteinExistence type="inferred from homology"/>
<dbReference type="GO" id="GO:1904680">
    <property type="term" value="F:peptide transmembrane transporter activity"/>
    <property type="evidence" value="ECO:0007669"/>
    <property type="project" value="TreeGrafter"/>
</dbReference>
<dbReference type="PIRSF" id="PIRSF002741">
    <property type="entry name" value="MppA"/>
    <property type="match status" value="1"/>
</dbReference>
<dbReference type="EMBL" id="WIOL01000006">
    <property type="protein sequence ID" value="MQT18399.1"/>
    <property type="molecule type" value="Genomic_DNA"/>
</dbReference>
<dbReference type="Gene3D" id="3.10.105.10">
    <property type="entry name" value="Dipeptide-binding Protein, Domain 3"/>
    <property type="match status" value="1"/>
</dbReference>
<evidence type="ECO:0000256" key="3">
    <source>
        <dbReference type="ARBA" id="ARBA00022448"/>
    </source>
</evidence>
<keyword evidence="7" id="KW-1185">Reference proteome</keyword>
<dbReference type="OrthoDB" id="9803988at2"/>
<dbReference type="GO" id="GO:0015833">
    <property type="term" value="P:peptide transport"/>
    <property type="evidence" value="ECO:0007669"/>
    <property type="project" value="TreeGrafter"/>
</dbReference>
<dbReference type="InterPro" id="IPR039424">
    <property type="entry name" value="SBP_5"/>
</dbReference>
<dbReference type="AlphaFoldDB" id="A0A7C9KJY3"/>
<evidence type="ECO:0000256" key="1">
    <source>
        <dbReference type="ARBA" id="ARBA00004418"/>
    </source>
</evidence>
<dbReference type="PANTHER" id="PTHR30290:SF10">
    <property type="entry name" value="PERIPLASMIC OLIGOPEPTIDE-BINDING PROTEIN-RELATED"/>
    <property type="match status" value="1"/>
</dbReference>
<comment type="subcellular location">
    <subcellularLocation>
        <location evidence="1">Periplasm</location>
    </subcellularLocation>
</comment>
<accession>A0A7C9KJY3</accession>
<dbReference type="PANTHER" id="PTHR30290">
    <property type="entry name" value="PERIPLASMIC BINDING COMPONENT OF ABC TRANSPORTER"/>
    <property type="match status" value="1"/>
</dbReference>
<dbReference type="GO" id="GO:0030288">
    <property type="term" value="C:outer membrane-bounded periplasmic space"/>
    <property type="evidence" value="ECO:0007669"/>
    <property type="project" value="UniProtKB-ARBA"/>
</dbReference>
<keyword evidence="3" id="KW-0813">Transport</keyword>
<comment type="similarity">
    <text evidence="2">Belongs to the bacterial solute-binding protein 5 family.</text>
</comment>
<evidence type="ECO:0000313" key="7">
    <source>
        <dbReference type="Proteomes" id="UP000481327"/>
    </source>
</evidence>
<dbReference type="Gene3D" id="3.90.76.10">
    <property type="entry name" value="Dipeptide-binding Protein, Domain 1"/>
    <property type="match status" value="1"/>
</dbReference>